<dbReference type="UniPathway" id="UPA00219"/>
<evidence type="ECO:0000313" key="16">
    <source>
        <dbReference type="Proteomes" id="UP000592294"/>
    </source>
</evidence>
<dbReference type="GO" id="GO:0030288">
    <property type="term" value="C:outer membrane-bounded periplasmic space"/>
    <property type="evidence" value="ECO:0007669"/>
    <property type="project" value="TreeGrafter"/>
</dbReference>
<dbReference type="PANTHER" id="PTHR32282">
    <property type="entry name" value="BINDING PROTEIN TRANSPEPTIDASE, PUTATIVE-RELATED"/>
    <property type="match status" value="1"/>
</dbReference>
<dbReference type="InterPro" id="IPR023346">
    <property type="entry name" value="Lysozyme-like_dom_sf"/>
</dbReference>
<dbReference type="AlphaFoldDB" id="A0A850RCN4"/>
<evidence type="ECO:0000256" key="1">
    <source>
        <dbReference type="ARBA" id="ARBA00004752"/>
    </source>
</evidence>
<dbReference type="GO" id="GO:0006508">
    <property type="term" value="P:proteolysis"/>
    <property type="evidence" value="ECO:0007669"/>
    <property type="project" value="UniProtKB-KW"/>
</dbReference>
<evidence type="ECO:0000259" key="14">
    <source>
        <dbReference type="Pfam" id="PF06832"/>
    </source>
</evidence>
<organism evidence="15 16">
    <name type="scientific">Allochromatium humboldtianum</name>
    <dbReference type="NCBI Taxonomy" id="504901"/>
    <lineage>
        <taxon>Bacteria</taxon>
        <taxon>Pseudomonadati</taxon>
        <taxon>Pseudomonadota</taxon>
        <taxon>Gammaproteobacteria</taxon>
        <taxon>Chromatiales</taxon>
        <taxon>Chromatiaceae</taxon>
        <taxon>Allochromatium</taxon>
    </lineage>
</organism>
<keyword evidence="6" id="KW-0328">Glycosyltransferase</keyword>
<dbReference type="SUPFAM" id="SSF53955">
    <property type="entry name" value="Lysozyme-like"/>
    <property type="match status" value="1"/>
</dbReference>
<evidence type="ECO:0000259" key="12">
    <source>
        <dbReference type="Pfam" id="PF00905"/>
    </source>
</evidence>
<evidence type="ECO:0000256" key="3">
    <source>
        <dbReference type="ARBA" id="ARBA00007739"/>
    </source>
</evidence>
<dbReference type="SUPFAM" id="SSF56601">
    <property type="entry name" value="beta-lactamase/transpeptidase-like"/>
    <property type="match status" value="1"/>
</dbReference>
<dbReference type="Pfam" id="PF00905">
    <property type="entry name" value="Transpeptidase"/>
    <property type="match status" value="1"/>
</dbReference>
<dbReference type="InterPro" id="IPR050396">
    <property type="entry name" value="Glycosyltr_51/Transpeptidase"/>
</dbReference>
<dbReference type="InterPro" id="IPR011815">
    <property type="entry name" value="PBP_1c"/>
</dbReference>
<dbReference type="RefSeq" id="WP_176977809.1">
    <property type="nucleotide sequence ID" value="NZ_JABZEO010000015.1"/>
</dbReference>
<dbReference type="InterPro" id="IPR001460">
    <property type="entry name" value="PCN-bd_Tpept"/>
</dbReference>
<evidence type="ECO:0000259" key="13">
    <source>
        <dbReference type="Pfam" id="PF00912"/>
    </source>
</evidence>
<evidence type="ECO:0000313" key="15">
    <source>
        <dbReference type="EMBL" id="NVZ11088.1"/>
    </source>
</evidence>
<dbReference type="InterPro" id="IPR009647">
    <property type="entry name" value="PBP_C"/>
</dbReference>
<dbReference type="PANTHER" id="PTHR32282:SF15">
    <property type="entry name" value="PENICILLIN-BINDING PROTEIN 1C"/>
    <property type="match status" value="1"/>
</dbReference>
<evidence type="ECO:0000256" key="7">
    <source>
        <dbReference type="ARBA" id="ARBA00022679"/>
    </source>
</evidence>
<dbReference type="NCBIfam" id="TIGR02073">
    <property type="entry name" value="PBP_1c"/>
    <property type="match status" value="1"/>
</dbReference>
<evidence type="ECO:0000256" key="6">
    <source>
        <dbReference type="ARBA" id="ARBA00022676"/>
    </source>
</evidence>
<comment type="caution">
    <text evidence="15">The sequence shown here is derived from an EMBL/GenBank/DDBJ whole genome shotgun (WGS) entry which is preliminary data.</text>
</comment>
<dbReference type="Pfam" id="PF06832">
    <property type="entry name" value="BiPBP_C"/>
    <property type="match status" value="1"/>
</dbReference>
<comment type="pathway">
    <text evidence="1">Cell wall biogenesis; peptidoglycan biosynthesis.</text>
</comment>
<dbReference type="GO" id="GO:0004180">
    <property type="term" value="F:carboxypeptidase activity"/>
    <property type="evidence" value="ECO:0007669"/>
    <property type="project" value="UniProtKB-KW"/>
</dbReference>
<sequence>MRLSSKLLLASILFIASAGGARLWLDAWIEATPLPDLEFATSPQILDREGRLLRAFAVADGRWRLPVALDAVDPRYLDRLLAIEDRRFRDHAGVDPLALARAAWQWLSSGRIVSGGSTITMQLARLLDGRSTRDLAGKLHQMRLALALERRLDKDTILSAYLDLTPYGGNIEGLRSGALAWLGREPYRLTAAESALLIALPQAPESRRPDRDPETLRRARDAILQRLHAAGRIDAIELAGALREPVPSVRRPFPMLAAHLAWRLHRAHPERRVQRLTLDARLQERLETLATERARALGERVSLAILVADHATGEIRASVGSPDPLDEARRGHIDMTRAIRSPGSTLKPLIYGLAFEDGIAHPESLIEDRPTGFDGYVPTNFDRTFQGTVSVRRALQASLNIPAVKLLDAVGPARLAARLRRAGVEPALPELSAPGLAIGLGGVGVTLTDLVRLYAAIARGGSPVVLRESLERDSPGGASAPRPVRPVLDERAAWLVGSILAGAPAPDRATADRIAFKTGTSYGYRDAWAIGFDGRWVAGVWTGRADGAPVPGLAGIEAAAPVLIDVFAQLGPRTPLPAPPPGVRSMSHAQLPEILRHVPAARRAMASTSALEIAYPPPGARIELGFGASSTESLALRVRGGTPPFTWFADGGPIAREPFARTTRWTPTGPGYVTLVVVDGRGESARVRVRLD</sequence>
<feature type="domain" description="Penicillin-binding C-terminal" evidence="14">
    <location>
        <begin position="602"/>
        <end position="689"/>
    </location>
</feature>
<evidence type="ECO:0000256" key="9">
    <source>
        <dbReference type="ARBA" id="ARBA00023268"/>
    </source>
</evidence>
<accession>A0A850RCN4</accession>
<dbReference type="Proteomes" id="UP000592294">
    <property type="component" value="Unassembled WGS sequence"/>
</dbReference>
<keyword evidence="5" id="KW-0645">Protease</keyword>
<dbReference type="EC" id="2.4.99.28" evidence="10"/>
<name>A0A850RCN4_9GAMM</name>
<feature type="domain" description="Penicillin-binding protein transpeptidase" evidence="12">
    <location>
        <begin position="304"/>
        <end position="527"/>
    </location>
</feature>
<dbReference type="GO" id="GO:0009252">
    <property type="term" value="P:peptidoglycan biosynthetic process"/>
    <property type="evidence" value="ECO:0007669"/>
    <property type="project" value="UniProtKB-UniPathway"/>
</dbReference>
<comment type="similarity">
    <text evidence="3">In the N-terminal section; belongs to the glycosyltransferase 51 family.</text>
</comment>
<reference evidence="15 16" key="1">
    <citation type="submission" date="2020-06" db="EMBL/GenBank/DDBJ databases">
        <title>Whole-genome sequence of Allochromatium humboldtianum DSM 21881, type strain.</title>
        <authorList>
            <person name="Kyndt J.A."/>
            <person name="Meyer T.E."/>
        </authorList>
    </citation>
    <scope>NUCLEOTIDE SEQUENCE [LARGE SCALE GENOMIC DNA]</scope>
    <source>
        <strain evidence="15 16">DSM 21881</strain>
    </source>
</reference>
<proteinExistence type="inferred from homology"/>
<evidence type="ECO:0000256" key="5">
    <source>
        <dbReference type="ARBA" id="ARBA00022670"/>
    </source>
</evidence>
<dbReference type="InterPro" id="IPR001264">
    <property type="entry name" value="Glyco_trans_51"/>
</dbReference>
<evidence type="ECO:0000256" key="11">
    <source>
        <dbReference type="ARBA" id="ARBA00049902"/>
    </source>
</evidence>
<dbReference type="Gene3D" id="1.10.3810.10">
    <property type="entry name" value="Biosynthetic peptidoglycan transglycosylase-like"/>
    <property type="match status" value="1"/>
</dbReference>
<evidence type="ECO:0000256" key="2">
    <source>
        <dbReference type="ARBA" id="ARBA00007090"/>
    </source>
</evidence>
<keyword evidence="8" id="KW-0378">Hydrolase</keyword>
<dbReference type="InterPro" id="IPR036950">
    <property type="entry name" value="PBP_transglycosylase"/>
</dbReference>
<dbReference type="GO" id="GO:0008658">
    <property type="term" value="F:penicillin binding"/>
    <property type="evidence" value="ECO:0007669"/>
    <property type="project" value="InterPro"/>
</dbReference>
<evidence type="ECO:0000256" key="4">
    <source>
        <dbReference type="ARBA" id="ARBA00022645"/>
    </source>
</evidence>
<dbReference type="InterPro" id="IPR012338">
    <property type="entry name" value="Beta-lactam/transpept-like"/>
</dbReference>
<evidence type="ECO:0000256" key="8">
    <source>
        <dbReference type="ARBA" id="ARBA00022801"/>
    </source>
</evidence>
<dbReference type="Pfam" id="PF00912">
    <property type="entry name" value="Transgly"/>
    <property type="match status" value="1"/>
</dbReference>
<keyword evidence="4" id="KW-0121">Carboxypeptidase</keyword>
<comment type="similarity">
    <text evidence="2">In the C-terminal section; belongs to the transpeptidase family.</text>
</comment>
<evidence type="ECO:0000256" key="10">
    <source>
        <dbReference type="ARBA" id="ARBA00044770"/>
    </source>
</evidence>
<keyword evidence="9" id="KW-0511">Multifunctional enzyme</keyword>
<dbReference type="Gene3D" id="3.40.710.10">
    <property type="entry name" value="DD-peptidase/beta-lactamase superfamily"/>
    <property type="match status" value="1"/>
</dbReference>
<feature type="domain" description="Glycosyl transferase family 51" evidence="13">
    <location>
        <begin position="59"/>
        <end position="227"/>
    </location>
</feature>
<dbReference type="GO" id="GO:0008955">
    <property type="term" value="F:peptidoglycan glycosyltransferase activity"/>
    <property type="evidence" value="ECO:0007669"/>
    <property type="project" value="UniProtKB-EC"/>
</dbReference>
<keyword evidence="7" id="KW-0808">Transferase</keyword>
<comment type="catalytic activity">
    <reaction evidence="11">
        <text>[GlcNAc-(1-&gt;4)-Mur2Ac(oyl-L-Ala-gamma-D-Glu-L-Lys-D-Ala-D-Ala)](n)-di-trans,octa-cis-undecaprenyl diphosphate + beta-D-GlcNAc-(1-&gt;4)-Mur2Ac(oyl-L-Ala-gamma-D-Glu-L-Lys-D-Ala-D-Ala)-di-trans,octa-cis-undecaprenyl diphosphate = [GlcNAc-(1-&gt;4)-Mur2Ac(oyl-L-Ala-gamma-D-Glu-L-Lys-D-Ala-D-Ala)](n+1)-di-trans,octa-cis-undecaprenyl diphosphate + di-trans,octa-cis-undecaprenyl diphosphate + H(+)</text>
        <dbReference type="Rhea" id="RHEA:23708"/>
        <dbReference type="Rhea" id="RHEA-COMP:9602"/>
        <dbReference type="Rhea" id="RHEA-COMP:9603"/>
        <dbReference type="ChEBI" id="CHEBI:15378"/>
        <dbReference type="ChEBI" id="CHEBI:58405"/>
        <dbReference type="ChEBI" id="CHEBI:60033"/>
        <dbReference type="ChEBI" id="CHEBI:78435"/>
        <dbReference type="EC" id="2.4.99.28"/>
    </reaction>
</comment>
<gene>
    <name evidence="15" type="primary">pbpC</name>
    <name evidence="15" type="ORF">HW932_17655</name>
</gene>
<keyword evidence="16" id="KW-1185">Reference proteome</keyword>
<dbReference type="EMBL" id="JABZEO010000015">
    <property type="protein sequence ID" value="NVZ11088.1"/>
    <property type="molecule type" value="Genomic_DNA"/>
</dbReference>
<protein>
    <recommendedName>
        <fullName evidence="10">peptidoglycan glycosyltransferase</fullName>
        <ecNumber evidence="10">2.4.99.28</ecNumber>
    </recommendedName>
</protein>